<accession>A0A1X7U989</accession>
<dbReference type="EnsemblMetazoa" id="Aqu2.1.24054_001">
    <property type="protein sequence ID" value="Aqu2.1.24054_001"/>
    <property type="gene ID" value="Aqu2.1.24054"/>
</dbReference>
<dbReference type="PANTHER" id="PTHR33327">
    <property type="entry name" value="ENDONUCLEASE"/>
    <property type="match status" value="1"/>
</dbReference>
<evidence type="ECO:0000313" key="2">
    <source>
        <dbReference type="EnsemblMetazoa" id="Aqu2.1.24054_001"/>
    </source>
</evidence>
<feature type="domain" description="DUF7041" evidence="1">
    <location>
        <begin position="86"/>
        <end position="135"/>
    </location>
</feature>
<sequence>MLLLHHSQLKSALIDTFAFRYSSKEDFLEEVEALTYLLSDLGSLWTNLIMIKVQFVLWCLKICYHSKPSSGGIVTHLHFIPQLDIIVIASLYPEFASEVNDLILKPPSTNPYDALSSQLIKHTTAFEQRRLQQLFNTEKLGDRTLFQLLR</sequence>
<evidence type="ECO:0000259" key="1">
    <source>
        <dbReference type="Pfam" id="PF23055"/>
    </source>
</evidence>
<name>A0A1X7U989_AMPQE</name>
<dbReference type="InterPro" id="IPR055469">
    <property type="entry name" value="DUF7041"/>
</dbReference>
<dbReference type="AlphaFoldDB" id="A0A1X7U989"/>
<dbReference type="Pfam" id="PF23055">
    <property type="entry name" value="DUF7041"/>
    <property type="match status" value="1"/>
</dbReference>
<reference evidence="2" key="1">
    <citation type="submission" date="2017-05" db="UniProtKB">
        <authorList>
            <consortium name="EnsemblMetazoa"/>
        </authorList>
    </citation>
    <scope>IDENTIFICATION</scope>
</reference>
<dbReference type="InParanoid" id="A0A1X7U989"/>
<organism evidence="2">
    <name type="scientific">Amphimedon queenslandica</name>
    <name type="common">Sponge</name>
    <dbReference type="NCBI Taxonomy" id="400682"/>
    <lineage>
        <taxon>Eukaryota</taxon>
        <taxon>Metazoa</taxon>
        <taxon>Porifera</taxon>
        <taxon>Demospongiae</taxon>
        <taxon>Heteroscleromorpha</taxon>
        <taxon>Haplosclerida</taxon>
        <taxon>Niphatidae</taxon>
        <taxon>Amphimedon</taxon>
    </lineage>
</organism>
<proteinExistence type="predicted"/>
<protein>
    <recommendedName>
        <fullName evidence="1">DUF7041 domain-containing protein</fullName>
    </recommendedName>
</protein>
<dbReference type="PANTHER" id="PTHR33327:SF3">
    <property type="entry name" value="RNA-DIRECTED DNA POLYMERASE"/>
    <property type="match status" value="1"/>
</dbReference>